<reference evidence="13 14" key="1">
    <citation type="submission" date="2017-02" db="EMBL/GenBank/DDBJ databases">
        <title>Ketogulonicigenium robustum SPU B003 Genome sequencing and assembly.</title>
        <authorList>
            <person name="Li Y."/>
            <person name="Liu L."/>
            <person name="Wang C."/>
            <person name="Zhang M."/>
            <person name="Zhang T."/>
            <person name="Zhang Y."/>
        </authorList>
    </citation>
    <scope>NUCLEOTIDE SEQUENCE [LARGE SCALE GENOMIC DNA]</scope>
    <source>
        <strain evidence="13 14">SPU_B003</strain>
    </source>
</reference>
<dbReference type="InterPro" id="IPR005467">
    <property type="entry name" value="His_kinase_dom"/>
</dbReference>
<dbReference type="Proteomes" id="UP000242447">
    <property type="component" value="Chromosome"/>
</dbReference>
<keyword evidence="7" id="KW-0547">Nucleotide-binding</keyword>
<keyword evidence="4" id="KW-1003">Cell membrane</keyword>
<dbReference type="SUPFAM" id="SSF55874">
    <property type="entry name" value="ATPase domain of HSP90 chaperone/DNA topoisomerase II/histidine kinase"/>
    <property type="match status" value="1"/>
</dbReference>
<evidence type="ECO:0000259" key="11">
    <source>
        <dbReference type="PROSITE" id="PS50109"/>
    </source>
</evidence>
<keyword evidence="14" id="KW-1185">Reference proteome</keyword>
<dbReference type="InterPro" id="IPR036097">
    <property type="entry name" value="HisK_dim/P_sf"/>
</dbReference>
<evidence type="ECO:0000256" key="9">
    <source>
        <dbReference type="ARBA" id="ARBA00022840"/>
    </source>
</evidence>
<evidence type="ECO:0000256" key="2">
    <source>
        <dbReference type="ARBA" id="ARBA00004651"/>
    </source>
</evidence>
<dbReference type="Pfam" id="PF02518">
    <property type="entry name" value="HATPase_c"/>
    <property type="match status" value="1"/>
</dbReference>
<dbReference type="Pfam" id="PF00672">
    <property type="entry name" value="HAMP"/>
    <property type="match status" value="1"/>
</dbReference>
<dbReference type="PROSITE" id="PS50109">
    <property type="entry name" value="HIS_KIN"/>
    <property type="match status" value="1"/>
</dbReference>
<dbReference type="KEGG" id="kro:BVG79_00071"/>
<dbReference type="SMART" id="SM00304">
    <property type="entry name" value="HAMP"/>
    <property type="match status" value="1"/>
</dbReference>
<evidence type="ECO:0000256" key="7">
    <source>
        <dbReference type="ARBA" id="ARBA00022741"/>
    </source>
</evidence>
<dbReference type="AlphaFoldDB" id="A0A1W6NW42"/>
<keyword evidence="9" id="KW-0067">ATP-binding</keyword>
<dbReference type="GO" id="GO:0005524">
    <property type="term" value="F:ATP binding"/>
    <property type="evidence" value="ECO:0007669"/>
    <property type="project" value="UniProtKB-KW"/>
</dbReference>
<evidence type="ECO:0000256" key="4">
    <source>
        <dbReference type="ARBA" id="ARBA00022475"/>
    </source>
</evidence>
<evidence type="ECO:0000256" key="5">
    <source>
        <dbReference type="ARBA" id="ARBA00022553"/>
    </source>
</evidence>
<dbReference type="PANTHER" id="PTHR44936:SF10">
    <property type="entry name" value="SENSOR PROTEIN RSTB"/>
    <property type="match status" value="1"/>
</dbReference>
<evidence type="ECO:0000256" key="1">
    <source>
        <dbReference type="ARBA" id="ARBA00000085"/>
    </source>
</evidence>
<protein>
    <recommendedName>
        <fullName evidence="3">histidine kinase</fullName>
        <ecNumber evidence="3">2.7.13.3</ecNumber>
    </recommendedName>
</protein>
<dbReference type="GO" id="GO:0000155">
    <property type="term" value="F:phosphorelay sensor kinase activity"/>
    <property type="evidence" value="ECO:0007669"/>
    <property type="project" value="InterPro"/>
</dbReference>
<evidence type="ECO:0000256" key="10">
    <source>
        <dbReference type="SAM" id="Phobius"/>
    </source>
</evidence>
<gene>
    <name evidence="13" type="primary">kdpD</name>
    <name evidence="13" type="ORF">BVG79_00071</name>
</gene>
<evidence type="ECO:0000256" key="3">
    <source>
        <dbReference type="ARBA" id="ARBA00012438"/>
    </source>
</evidence>
<keyword evidence="10" id="KW-0812">Transmembrane</keyword>
<comment type="catalytic activity">
    <reaction evidence="1">
        <text>ATP + protein L-histidine = ADP + protein N-phospho-L-histidine.</text>
        <dbReference type="EC" id="2.7.13.3"/>
    </reaction>
</comment>
<dbReference type="EMBL" id="CP019937">
    <property type="protein sequence ID" value="ARO13431.1"/>
    <property type="molecule type" value="Genomic_DNA"/>
</dbReference>
<dbReference type="PANTHER" id="PTHR44936">
    <property type="entry name" value="SENSOR PROTEIN CREC"/>
    <property type="match status" value="1"/>
</dbReference>
<dbReference type="STRING" id="92947.BVG79_00071"/>
<feature type="transmembrane region" description="Helical" evidence="10">
    <location>
        <begin position="6"/>
        <end position="31"/>
    </location>
</feature>
<dbReference type="PROSITE" id="PS50885">
    <property type="entry name" value="HAMP"/>
    <property type="match status" value="1"/>
</dbReference>
<keyword evidence="6 13" id="KW-0808">Transferase</keyword>
<evidence type="ECO:0000313" key="14">
    <source>
        <dbReference type="Proteomes" id="UP000242447"/>
    </source>
</evidence>
<feature type="domain" description="HAMP" evidence="12">
    <location>
        <begin position="193"/>
        <end position="245"/>
    </location>
</feature>
<dbReference type="PRINTS" id="PR00344">
    <property type="entry name" value="BCTRLSENSOR"/>
</dbReference>
<evidence type="ECO:0000313" key="13">
    <source>
        <dbReference type="EMBL" id="ARO13431.1"/>
    </source>
</evidence>
<feature type="transmembrane region" description="Helical" evidence="10">
    <location>
        <begin position="166"/>
        <end position="193"/>
    </location>
</feature>
<organism evidence="13 14">
    <name type="scientific">Ketogulonicigenium robustum</name>
    <dbReference type="NCBI Taxonomy" id="92947"/>
    <lineage>
        <taxon>Bacteria</taxon>
        <taxon>Pseudomonadati</taxon>
        <taxon>Pseudomonadota</taxon>
        <taxon>Alphaproteobacteria</taxon>
        <taxon>Rhodobacterales</taxon>
        <taxon>Roseobacteraceae</taxon>
        <taxon>Ketogulonicigenium</taxon>
    </lineage>
</organism>
<dbReference type="InterPro" id="IPR003594">
    <property type="entry name" value="HATPase_dom"/>
</dbReference>
<keyword evidence="5" id="KW-0597">Phosphoprotein</keyword>
<keyword evidence="8 13" id="KW-0418">Kinase</keyword>
<proteinExistence type="predicted"/>
<dbReference type="Gene3D" id="3.30.565.10">
    <property type="entry name" value="Histidine kinase-like ATPase, C-terminal domain"/>
    <property type="match status" value="1"/>
</dbReference>
<evidence type="ECO:0000256" key="6">
    <source>
        <dbReference type="ARBA" id="ARBA00022679"/>
    </source>
</evidence>
<accession>A0A1W6NW42</accession>
<dbReference type="CDD" id="cd00082">
    <property type="entry name" value="HisKA"/>
    <property type="match status" value="1"/>
</dbReference>
<dbReference type="EC" id="2.7.13.3" evidence="3"/>
<dbReference type="InterPro" id="IPR003661">
    <property type="entry name" value="HisK_dim/P_dom"/>
</dbReference>
<dbReference type="SUPFAM" id="SSF47384">
    <property type="entry name" value="Homodimeric domain of signal transducing histidine kinase"/>
    <property type="match status" value="1"/>
</dbReference>
<sequence length="468" mass="51713">MSKLGLGARLMLVILFSMLVLQILSVVVYISDRGVDALTRRAAMFPDRLEAIVTLMDHSNAEQRGLLVRSISDEGTTISWTDDIPALGDGIDARSGEVVVPGFGAWLSDYSDMLGSHQLQVVIPREGRHWFLPNLSRSINTQQVRVSVRLADGTWVNLYRHPVRGLFFAGIPLGVFTALFLAGVALLSMAIIWRETNPLRRLAAAAEDFGRDLEPRPLPVPRPPDLRVLVLAFNRMQQNIAQADRSRSDMIAALSHDIRTPLARLTLRIRKLDSDLRAAAEHDIDQITRVADGAFRFTETEMARLEETMDLRHLLRDITADYDLPLQDPLPQRLALMQGHVGLLDRAFSNLIENAGKYAQTVRVKLVAGPQPRDGRGCKHMILFDDDGPGIPPEDRARLLQPFQRGQTARTDQSEGVGLGLYLANRIIERHGGSLELEASPAGGLRVKVLLPALVAGASDKDKPLMGL</sequence>
<dbReference type="InterPro" id="IPR003660">
    <property type="entry name" value="HAMP_dom"/>
</dbReference>
<dbReference type="GO" id="GO:0005886">
    <property type="term" value="C:plasma membrane"/>
    <property type="evidence" value="ECO:0007669"/>
    <property type="project" value="UniProtKB-SubCell"/>
</dbReference>
<dbReference type="InterPro" id="IPR036890">
    <property type="entry name" value="HATPase_C_sf"/>
</dbReference>
<name>A0A1W6NW42_9RHOB</name>
<comment type="subcellular location">
    <subcellularLocation>
        <location evidence="2">Cell membrane</location>
        <topology evidence="2">Multi-pass membrane protein</topology>
    </subcellularLocation>
</comment>
<dbReference type="InterPro" id="IPR004358">
    <property type="entry name" value="Sig_transdc_His_kin-like_C"/>
</dbReference>
<dbReference type="Gene3D" id="1.10.287.130">
    <property type="match status" value="1"/>
</dbReference>
<feature type="domain" description="Histidine kinase" evidence="11">
    <location>
        <begin position="253"/>
        <end position="455"/>
    </location>
</feature>
<keyword evidence="10" id="KW-1133">Transmembrane helix</keyword>
<keyword evidence="10" id="KW-0472">Membrane</keyword>
<dbReference type="InterPro" id="IPR050980">
    <property type="entry name" value="2C_sensor_his_kinase"/>
</dbReference>
<dbReference type="SMART" id="SM00387">
    <property type="entry name" value="HATPase_c"/>
    <property type="match status" value="1"/>
</dbReference>
<evidence type="ECO:0000259" key="12">
    <source>
        <dbReference type="PROSITE" id="PS50885"/>
    </source>
</evidence>
<evidence type="ECO:0000256" key="8">
    <source>
        <dbReference type="ARBA" id="ARBA00022777"/>
    </source>
</evidence>
<dbReference type="RefSeq" id="WP_236951376.1">
    <property type="nucleotide sequence ID" value="NZ_CP019937.1"/>
</dbReference>